<dbReference type="EMBL" id="RQGC01000012">
    <property type="protein sequence ID" value="TGL39497.1"/>
    <property type="molecule type" value="Genomic_DNA"/>
</dbReference>
<proteinExistence type="predicted"/>
<organism evidence="1 4">
    <name type="scientific">Leptospira langatensis</name>
    <dbReference type="NCBI Taxonomy" id="2484983"/>
    <lineage>
        <taxon>Bacteria</taxon>
        <taxon>Pseudomonadati</taxon>
        <taxon>Spirochaetota</taxon>
        <taxon>Spirochaetia</taxon>
        <taxon>Leptospirales</taxon>
        <taxon>Leptospiraceae</taxon>
        <taxon>Leptospira</taxon>
    </lineage>
</organism>
<sequence length="168" mass="17754">MNEQSIYQPAFRNLALAIGILALSFCSQTETDPKGEGFILQSLINTSAQPVSACKSSAEEAENCLSSTSDLSGSGEGSLAKIFSGGSASSYESYCNQLLEQGQMSKLGAKVQECIFNCNAAYWSRVQSEGSCEGDGTELITGSGVETLNCLRNCKELYLSEPEPSSGN</sequence>
<evidence type="ECO:0000313" key="3">
    <source>
        <dbReference type="Proteomes" id="UP000297273"/>
    </source>
</evidence>
<dbReference type="Proteomes" id="UP000297946">
    <property type="component" value="Unassembled WGS sequence"/>
</dbReference>
<dbReference type="RefSeq" id="WP_135646687.1">
    <property type="nucleotide sequence ID" value="NZ_RQER01000005.1"/>
</dbReference>
<reference evidence="2" key="1">
    <citation type="submission" date="2018-10" db="EMBL/GenBank/DDBJ databases">
        <authorList>
            <person name="Vincent A.T."/>
            <person name="Schiettekatte O."/>
            <person name="Bourhy P."/>
            <person name="Veyrier F.J."/>
            <person name="Picardeau M."/>
        </authorList>
    </citation>
    <scope>NUCLEOTIDE SEQUENCE</scope>
    <source>
        <strain evidence="2">201702690</strain>
    </source>
</reference>
<reference evidence="3 4" key="2">
    <citation type="journal article" date="2019" name="PLoS Negl. Trop. Dis.">
        <title>Revisiting the worldwide diversity of Leptospira species in the environment.</title>
        <authorList>
            <person name="Vincent A.T."/>
            <person name="Schiettekatte O."/>
            <person name="Bourhy P."/>
            <person name="Veyrier F.J."/>
            <person name="Picardeau M."/>
        </authorList>
    </citation>
    <scope>NUCLEOTIDE SEQUENCE [LARGE SCALE GENOMIC DNA]</scope>
    <source>
        <strain evidence="3">201702690</strain>
        <strain evidence="1 4">SSW18</strain>
    </source>
</reference>
<keyword evidence="3" id="KW-1185">Reference proteome</keyword>
<evidence type="ECO:0000313" key="2">
    <source>
        <dbReference type="EMBL" id="TGL39497.1"/>
    </source>
</evidence>
<dbReference type="Proteomes" id="UP000297273">
    <property type="component" value="Unassembled WGS sequence"/>
</dbReference>
<accession>A0A5F1ZSL6</accession>
<dbReference type="AlphaFoldDB" id="A0A5F1ZSL6"/>
<protein>
    <submittedName>
        <fullName evidence="1">Uncharacterized protein</fullName>
    </submittedName>
</protein>
<gene>
    <name evidence="1" type="ORF">EHO57_08855</name>
    <name evidence="2" type="ORF">EHQ53_15615</name>
</gene>
<name>A0A5F1ZSL6_9LEPT</name>
<evidence type="ECO:0000313" key="1">
    <source>
        <dbReference type="EMBL" id="TGK01892.1"/>
    </source>
</evidence>
<evidence type="ECO:0000313" key="4">
    <source>
        <dbReference type="Proteomes" id="UP000297946"/>
    </source>
</evidence>
<dbReference type="EMBL" id="RQER01000005">
    <property type="protein sequence ID" value="TGK01892.1"/>
    <property type="molecule type" value="Genomic_DNA"/>
</dbReference>
<comment type="caution">
    <text evidence="1">The sequence shown here is derived from an EMBL/GenBank/DDBJ whole genome shotgun (WGS) entry which is preliminary data.</text>
</comment>
<dbReference type="OrthoDB" id="338251at2"/>